<protein>
    <submittedName>
        <fullName evidence="1">Uncharacterized protein</fullName>
    </submittedName>
</protein>
<name>A0ABF7R1L0_LIMF3</name>
<evidence type="ECO:0000313" key="2">
    <source>
        <dbReference type="Proteomes" id="UP000001697"/>
    </source>
</evidence>
<dbReference type="AlphaFoldDB" id="A0ABF7R1L0"/>
<keyword evidence="2" id="KW-1185">Reference proteome</keyword>
<accession>A0ABF7R1L0</accession>
<dbReference type="EMBL" id="AP008937">
    <property type="protein sequence ID" value="BAG26821.1"/>
    <property type="molecule type" value="Genomic_DNA"/>
</dbReference>
<gene>
    <name evidence="1" type="ordered locus">LAF_0485</name>
</gene>
<dbReference type="Proteomes" id="UP000001697">
    <property type="component" value="Chromosome"/>
</dbReference>
<dbReference type="KEGG" id="lfe:LAF_0485"/>
<sequence>MSTYIADVLDNDGNSIRPITDWTAIQNAPDFATQIQGVKNSLTGDSGTWTSNGLQFLNGAGQADGTPVEYKYEHIGAYKALMISGAIKLPGLDSAKSADILQVPVPDWWDNSHCIVLNYLVPTWDSTQNWFTWNNGKINLNNHSGSAQQATSWMDFQIMVLC</sequence>
<organism evidence="1 2">
    <name type="scientific">Limosilactobacillus fermentum (strain NBRC 3956 / LMG 18251)</name>
    <name type="common">Lactobacillus fermentum</name>
    <dbReference type="NCBI Taxonomy" id="334390"/>
    <lineage>
        <taxon>Bacteria</taxon>
        <taxon>Bacillati</taxon>
        <taxon>Bacillota</taxon>
        <taxon>Bacilli</taxon>
        <taxon>Lactobacillales</taxon>
        <taxon>Lactobacillaceae</taxon>
        <taxon>Limosilactobacillus</taxon>
    </lineage>
</organism>
<evidence type="ECO:0000313" key="1">
    <source>
        <dbReference type="EMBL" id="BAG26821.1"/>
    </source>
</evidence>
<reference evidence="1 2" key="1">
    <citation type="journal article" date="2008" name="DNA Res.">
        <title>Comparative genome analysis of Lactobacillus reuteri and Lactobacillus fermentum reveal a genomic island for reuterin and cobalamin production.</title>
        <authorList>
            <person name="Morita H."/>
            <person name="Toh H."/>
            <person name="Fukuda S."/>
            <person name="Horikawa H."/>
            <person name="Oshima K."/>
            <person name="Suzuki T."/>
            <person name="Murakami M."/>
            <person name="Hisamatsu S."/>
            <person name="Kato Y."/>
            <person name="Takizawa T."/>
            <person name="Fukuoka H."/>
            <person name="Yoshimura T."/>
            <person name="Itoh K."/>
            <person name="O'Sullivan D.J."/>
            <person name="McKay L.L."/>
            <person name="Ohno H."/>
            <person name="Kikuchi J."/>
            <person name="Masaoka T."/>
            <person name="Hattori M."/>
        </authorList>
    </citation>
    <scope>NUCLEOTIDE SEQUENCE [LARGE SCALE GENOMIC DNA]</scope>
    <source>
        <strain evidence="2">NBRC 3956 / LMG 18251</strain>
    </source>
</reference>
<dbReference type="RefSeq" id="WP_012390956.1">
    <property type="nucleotide sequence ID" value="NC_010610.1"/>
</dbReference>
<proteinExistence type="predicted"/>